<dbReference type="RefSeq" id="XP_005714894.1">
    <property type="nucleotide sequence ID" value="XM_005714837.1"/>
</dbReference>
<dbReference type="Gramene" id="CDF35075">
    <property type="protein sequence ID" value="CDF35075"/>
    <property type="gene ID" value="CHC_T00003562001"/>
</dbReference>
<protein>
    <submittedName>
        <fullName evidence="1">Uncharacterized protein</fullName>
    </submittedName>
</protein>
<evidence type="ECO:0000313" key="1">
    <source>
        <dbReference type="EMBL" id="CDF35075.1"/>
    </source>
</evidence>
<dbReference type="EMBL" id="HG001717">
    <property type="protein sequence ID" value="CDF35075.1"/>
    <property type="molecule type" value="Genomic_DNA"/>
</dbReference>
<sequence>MFPASKIVLFGRGGGSKSIGLKRTNIGGEAK</sequence>
<keyword evidence="2" id="KW-1185">Reference proteome</keyword>
<accession>R7QC91</accession>
<reference evidence="2" key="1">
    <citation type="journal article" date="2013" name="Proc. Natl. Acad. Sci. U.S.A.">
        <title>Genome structure and metabolic features in the red seaweed Chondrus crispus shed light on evolution of the Archaeplastida.</title>
        <authorList>
            <person name="Collen J."/>
            <person name="Porcel B."/>
            <person name="Carre W."/>
            <person name="Ball S.G."/>
            <person name="Chaparro C."/>
            <person name="Tonon T."/>
            <person name="Barbeyron T."/>
            <person name="Michel G."/>
            <person name="Noel B."/>
            <person name="Valentin K."/>
            <person name="Elias M."/>
            <person name="Artiguenave F."/>
            <person name="Arun A."/>
            <person name="Aury J.M."/>
            <person name="Barbosa-Neto J.F."/>
            <person name="Bothwell J.H."/>
            <person name="Bouget F.Y."/>
            <person name="Brillet L."/>
            <person name="Cabello-Hurtado F."/>
            <person name="Capella-Gutierrez S."/>
            <person name="Charrier B."/>
            <person name="Cladiere L."/>
            <person name="Cock J.M."/>
            <person name="Coelho S.M."/>
            <person name="Colleoni C."/>
            <person name="Czjzek M."/>
            <person name="Da Silva C."/>
            <person name="Delage L."/>
            <person name="Denoeud F."/>
            <person name="Deschamps P."/>
            <person name="Dittami S.M."/>
            <person name="Gabaldon T."/>
            <person name="Gachon C.M."/>
            <person name="Groisillier A."/>
            <person name="Herve C."/>
            <person name="Jabbari K."/>
            <person name="Katinka M."/>
            <person name="Kloareg B."/>
            <person name="Kowalczyk N."/>
            <person name="Labadie K."/>
            <person name="Leblanc C."/>
            <person name="Lopez P.J."/>
            <person name="McLachlan D.H."/>
            <person name="Meslet-Cladiere L."/>
            <person name="Moustafa A."/>
            <person name="Nehr Z."/>
            <person name="Nyvall Collen P."/>
            <person name="Panaud O."/>
            <person name="Partensky F."/>
            <person name="Poulain J."/>
            <person name="Rensing S.A."/>
            <person name="Rousvoal S."/>
            <person name="Samson G."/>
            <person name="Symeonidi A."/>
            <person name="Weissenbach J."/>
            <person name="Zambounis A."/>
            <person name="Wincker P."/>
            <person name="Boyen C."/>
        </authorList>
    </citation>
    <scope>NUCLEOTIDE SEQUENCE [LARGE SCALE GENOMIC DNA]</scope>
    <source>
        <strain evidence="2">cv. Stackhouse</strain>
    </source>
</reference>
<gene>
    <name evidence="1" type="ORF">CHC_T00003562001</name>
</gene>
<dbReference type="GeneID" id="17322611"/>
<organism evidence="1 2">
    <name type="scientific">Chondrus crispus</name>
    <name type="common">Carrageen Irish moss</name>
    <name type="synonym">Polymorpha crispa</name>
    <dbReference type="NCBI Taxonomy" id="2769"/>
    <lineage>
        <taxon>Eukaryota</taxon>
        <taxon>Rhodophyta</taxon>
        <taxon>Florideophyceae</taxon>
        <taxon>Rhodymeniophycidae</taxon>
        <taxon>Gigartinales</taxon>
        <taxon>Gigartinaceae</taxon>
        <taxon>Chondrus</taxon>
    </lineage>
</organism>
<proteinExistence type="predicted"/>
<name>R7QC91_CHOCR</name>
<dbReference type="KEGG" id="ccp:CHC_T00003562001"/>
<evidence type="ECO:0000313" key="2">
    <source>
        <dbReference type="Proteomes" id="UP000012073"/>
    </source>
</evidence>
<dbReference type="Proteomes" id="UP000012073">
    <property type="component" value="Unassembled WGS sequence"/>
</dbReference>
<dbReference type="AlphaFoldDB" id="R7QC91"/>